<dbReference type="OrthoDB" id="360323at2759"/>
<dbReference type="eggNOG" id="ENOG502SDVR">
    <property type="taxonomic scope" value="Eukaryota"/>
</dbReference>
<dbReference type="KEGG" id="beq:BEWA_014280"/>
<keyword evidence="2" id="KW-1185">Reference proteome</keyword>
<name>L1LC64_THEEQ</name>
<accession>L1LC64</accession>
<comment type="caution">
    <text evidence="1">The sequence shown here is derived from an EMBL/GenBank/DDBJ whole genome shotgun (WGS) entry which is preliminary data.</text>
</comment>
<proteinExistence type="predicted"/>
<dbReference type="RefSeq" id="XP_004832321.1">
    <property type="nucleotide sequence ID" value="XM_004832264.1"/>
</dbReference>
<organism evidence="1 2">
    <name type="scientific">Theileria equi strain WA</name>
    <dbReference type="NCBI Taxonomy" id="1537102"/>
    <lineage>
        <taxon>Eukaryota</taxon>
        <taxon>Sar</taxon>
        <taxon>Alveolata</taxon>
        <taxon>Apicomplexa</taxon>
        <taxon>Aconoidasida</taxon>
        <taxon>Piroplasmida</taxon>
        <taxon>Theileriidae</taxon>
        <taxon>Theileria</taxon>
    </lineage>
</organism>
<dbReference type="Proteomes" id="UP000031512">
    <property type="component" value="Unassembled WGS sequence"/>
</dbReference>
<dbReference type="EMBL" id="ACOU01000004">
    <property type="protein sequence ID" value="EKX72869.1"/>
    <property type="molecule type" value="Genomic_DNA"/>
</dbReference>
<evidence type="ECO:0000313" key="1">
    <source>
        <dbReference type="EMBL" id="EKX72869.1"/>
    </source>
</evidence>
<sequence>MEKIHNPLSKRKEITTSIPEICKILEQALQNPQSVPEYVKKFQSKTFEIYLHPEEAGEWIKRQESAELLTESSLSAFKISAMLLVDRYLELNSLILRGICQLFVVGGRLGKCAMSIVSEAANEGNKTEVVSIILEIVTPLLDLLETSSAELKYNILTSLSQLPNIPEVSVGLQPIIYNVISDIKNDPWKSEYLDLFKIISLDEDNVEDISHYGVAKHLMSELDRFQETNGLIASNKETNDRLCQLLDIISLCLSGCEIEFISTFSSSLLVPNIKNLIGDRQGTCRLTLQQSLLAGSFIDLATAICKKSSLSLDELCFGFHLFDLLVVPVKEVSANPLVLSASLEGLAYILMSPVTSNTYVSIFIEEVDSTSLLSYFEDSTRETLLREWASNTINDLFYAVNKFIVTLFEISHKNTSMLEYVEKMLEKGLNTSVLSAFNYTSGEPKIRRELIKMISLFPENWIDSTAIGTILDLLSKFSVSDFIVEELEAMVAVLQRRLELVPFEILVEKICNLLVVTLKSTSSSHFELLQYRCVDLLLDVSDTETGRSLLRTEVVSSILRKSLKYEQDFSHFTRKDLKVELCWVGSSSQFLYSCMFDMYHLKHDRRQFFRVIRALERCLNGADCFNNEKTLFLDDMCDRELDDFYEVDGSSEVVLRYNDSRVEPMSSLEGFRKINRDHQHQMFITLELVDKIPSFLSPSFSPFFVRFYQEEKNCNENSEYWAGVLKAEKLDCEKLNIVPNFDFKLNYSSVFDDDPYVVGTQIETSLSTTITKSTYKLASFAISKNITSTAIKGFERSYFQILPKSLLNEICMNECTKQINPAYAASSYLRILYGLLYDNTSPLVRKVVKERFRDPEFVRTLIKLSTCASIMDVNIGGKLIKLCTRALAFERNIYAESLDMIIVYDIISAFSFKVCSVIRETICSVHINWMSKEMKHVQYLVLQLFKFYSLLYHQVPMIKFSNVLEIQEHFAELCLNRFIPESVLTLVLTVLSQIITFERSSHHGTYVAHLFDTSIVELIRDCCLKIAVGAGSSCPNTNSYFVINAICKQRRYDQLSLRHSLVDSLLKQMQLIALGKIFQAFASSTKIERVIYFDKVWIISGAIDGFDECFIAITTRRIYFLSLDKNEFVILLRFSLSKVSFYTIDQGMLYFIQEGGKEVLFSASYSSYDDIRHIANEGDHSLVIEGANKLLINKDLFVSLCRNEKSPSIVVRASDSIHLFSLNAKVLIHILRHGEQNYEKIVLKSFIQPKVGEHANAALNVQYLTEVMQEPIDNISEVLCPHVII</sequence>
<dbReference type="STRING" id="1537102.L1LC64"/>
<reference evidence="1 2" key="1">
    <citation type="journal article" date="2012" name="BMC Genomics">
        <title>Comparative genomic analysis and phylogenetic position of Theileria equi.</title>
        <authorList>
            <person name="Kappmeyer L.S."/>
            <person name="Thiagarajan M."/>
            <person name="Herndon D.R."/>
            <person name="Ramsay J.D."/>
            <person name="Caler E."/>
            <person name="Djikeng A."/>
            <person name="Gillespie J.J."/>
            <person name="Lau A.O."/>
            <person name="Roalson E.H."/>
            <person name="Silva J.C."/>
            <person name="Silva M.G."/>
            <person name="Suarez C.E."/>
            <person name="Ueti M.W."/>
            <person name="Nene V.M."/>
            <person name="Mealey R.H."/>
            <person name="Knowles D.P."/>
            <person name="Brayton K.A."/>
        </authorList>
    </citation>
    <scope>NUCLEOTIDE SEQUENCE [LARGE SCALE GENOMIC DNA]</scope>
    <source>
        <strain evidence="1 2">WA</strain>
    </source>
</reference>
<evidence type="ECO:0000313" key="2">
    <source>
        <dbReference type="Proteomes" id="UP000031512"/>
    </source>
</evidence>
<gene>
    <name evidence="1" type="ORF">BEWA_014280</name>
</gene>
<protein>
    <submittedName>
        <fullName evidence="1">Uncharacterized protein</fullName>
    </submittedName>
</protein>
<dbReference type="GeneID" id="15804504"/>
<dbReference type="VEuPathDB" id="PiroplasmaDB:BEWA_014280"/>